<evidence type="ECO:0000256" key="2">
    <source>
        <dbReference type="ARBA" id="ARBA00006561"/>
    </source>
</evidence>
<dbReference type="Pfam" id="PF12831">
    <property type="entry name" value="FAD_oxidored"/>
    <property type="match status" value="1"/>
</dbReference>
<evidence type="ECO:0000256" key="6">
    <source>
        <dbReference type="ARBA" id="ARBA00023002"/>
    </source>
</evidence>
<keyword evidence="8" id="KW-0411">Iron-sulfur</keyword>
<evidence type="ECO:0000256" key="5">
    <source>
        <dbReference type="ARBA" id="ARBA00022827"/>
    </source>
</evidence>
<evidence type="ECO:0000256" key="4">
    <source>
        <dbReference type="ARBA" id="ARBA00022723"/>
    </source>
</evidence>
<dbReference type="GO" id="GO:0051539">
    <property type="term" value="F:4 iron, 4 sulfur cluster binding"/>
    <property type="evidence" value="ECO:0007669"/>
    <property type="project" value="UniProtKB-KW"/>
</dbReference>
<dbReference type="SUPFAM" id="SSF54862">
    <property type="entry name" value="4Fe-4S ferredoxins"/>
    <property type="match status" value="2"/>
</dbReference>
<dbReference type="Gene3D" id="3.50.50.60">
    <property type="entry name" value="FAD/NAD(P)-binding domain"/>
    <property type="match status" value="1"/>
</dbReference>
<dbReference type="GO" id="GO:0016491">
    <property type="term" value="F:oxidoreductase activity"/>
    <property type="evidence" value="ECO:0007669"/>
    <property type="project" value="UniProtKB-KW"/>
</dbReference>
<keyword evidence="5" id="KW-0274">FAD</keyword>
<accession>A0A0F9MAC9</accession>
<name>A0A0F9MAC9_9ZZZZ</name>
<feature type="domain" description="4Fe-4S ferredoxin-type" evidence="9">
    <location>
        <begin position="235"/>
        <end position="264"/>
    </location>
</feature>
<dbReference type="Gene3D" id="3.30.70.20">
    <property type="match status" value="1"/>
</dbReference>
<dbReference type="PANTHER" id="PTHR43498">
    <property type="entry name" value="FERREDOXIN:COB-COM HETERODISULFIDE REDUCTASE SUBUNIT A"/>
    <property type="match status" value="1"/>
</dbReference>
<comment type="cofactor">
    <cofactor evidence="1">
        <name>FAD</name>
        <dbReference type="ChEBI" id="CHEBI:57692"/>
    </cofactor>
</comment>
<proteinExistence type="inferred from homology"/>
<comment type="similarity">
    <text evidence="2">Belongs to the HdrA family.</text>
</comment>
<feature type="domain" description="4Fe-4S ferredoxin-type" evidence="9">
    <location>
        <begin position="578"/>
        <end position="607"/>
    </location>
</feature>
<organism evidence="10">
    <name type="scientific">marine sediment metagenome</name>
    <dbReference type="NCBI Taxonomy" id="412755"/>
    <lineage>
        <taxon>unclassified sequences</taxon>
        <taxon>metagenomes</taxon>
        <taxon>ecological metagenomes</taxon>
    </lineage>
</organism>
<dbReference type="GO" id="GO:0046872">
    <property type="term" value="F:metal ion binding"/>
    <property type="evidence" value="ECO:0007669"/>
    <property type="project" value="UniProtKB-KW"/>
</dbReference>
<dbReference type="InterPro" id="IPR003813">
    <property type="entry name" value="MvhD/FlpD"/>
</dbReference>
<dbReference type="Pfam" id="PF02662">
    <property type="entry name" value="FlpD"/>
    <property type="match status" value="1"/>
</dbReference>
<evidence type="ECO:0000256" key="3">
    <source>
        <dbReference type="ARBA" id="ARBA00022485"/>
    </source>
</evidence>
<dbReference type="PANTHER" id="PTHR43498:SF1">
    <property type="entry name" value="COB--COM HETERODISULFIDE REDUCTASE IRON-SULFUR SUBUNIT A"/>
    <property type="match status" value="1"/>
</dbReference>
<dbReference type="InterPro" id="IPR017896">
    <property type="entry name" value="4Fe4S_Fe-S-bd"/>
</dbReference>
<evidence type="ECO:0000259" key="9">
    <source>
        <dbReference type="PROSITE" id="PS51379"/>
    </source>
</evidence>
<keyword evidence="5" id="KW-0285">Flavoprotein</keyword>
<dbReference type="EMBL" id="LAZR01005120">
    <property type="protein sequence ID" value="KKN02699.1"/>
    <property type="molecule type" value="Genomic_DNA"/>
</dbReference>
<sequence length="786" mass="88455">MNIGGIFCSCRGEIDKNFNLEDIREYLEKQDDVKFTKVYHASCSINDQEDMFKEINENKINALLFIGCSPKYYEKLFQDIFLKKTSINPGLIKFVNFREQLRWAHRDQEEKKIVEKAKFVLKAALEDIKNAKPIHTEKIPNLKSALVIGGGISGIHASLALANQGHHVYLIEKSPYLGGVQLQMSKTFPRDECSACAITPIINTLFRTPNIDIFTLSEVIRVRGRTGNYVVTIKQNPRFVKEICTNCHECINVCKNNVPDEYNFNFLERKVITLPRFDTFPKLPFISINDISYCRDECKAKLCTKVCDAKAIDLDEEPKEIEINAGGIIISIGYDIYQSTEYGYGKSKDILTLEEYERILVSTGVFNGDILRPSNRKPPKNIAFILCVGARQPNKIPYCSRYCCMATASAIKQTVEKLPDAKIYVFYRDIYALGKVGDEYIKETQNFPNVEWIRTVPEHFGLKSKEIEDELDVLTLKINVSGGKLDITFDMIVLATPMIPNKDTEKIREILGLSKTPEGFFKEADLMLAPVSTYDDGKYLAGTCIGPRTINESIIDGYAAATGISRVLSGNEITQFVTISDVDESICGGEGICVKTCYFHACSIDQEKKISVVDPTLCRGCGNCVAACPTGARDLLIYPSTSYYREIEILSEYKPPEGPRLLGLLCDGCAYPAADQVGLTGKTFPLNLSIIRVPCSGRIDPRFVLYALEKGFDGIILGACYPENCQYIGGNYDLEKRVDLLKELLKSRGIDEKRVHLLFISYLESDKFVKEIKSYIQNLNSLEIRI</sequence>
<dbReference type="PROSITE" id="PS51379">
    <property type="entry name" value="4FE4S_FER_2"/>
    <property type="match status" value="4"/>
</dbReference>
<evidence type="ECO:0000256" key="1">
    <source>
        <dbReference type="ARBA" id="ARBA00001974"/>
    </source>
</evidence>
<dbReference type="PROSITE" id="PS00198">
    <property type="entry name" value="4FE4S_FER_1"/>
    <property type="match status" value="1"/>
</dbReference>
<dbReference type="InterPro" id="IPR039650">
    <property type="entry name" value="HdrA-like"/>
</dbReference>
<feature type="domain" description="4Fe-4S ferredoxin-type" evidence="9">
    <location>
        <begin position="609"/>
        <end position="638"/>
    </location>
</feature>
<keyword evidence="6" id="KW-0560">Oxidoreductase</keyword>
<keyword evidence="4" id="KW-0479">Metal-binding</keyword>
<dbReference type="AlphaFoldDB" id="A0A0F9MAC9"/>
<comment type="caution">
    <text evidence="10">The sequence shown here is derived from an EMBL/GenBank/DDBJ whole genome shotgun (WGS) entry which is preliminary data.</text>
</comment>
<evidence type="ECO:0000256" key="7">
    <source>
        <dbReference type="ARBA" id="ARBA00023004"/>
    </source>
</evidence>
<evidence type="ECO:0000256" key="8">
    <source>
        <dbReference type="ARBA" id="ARBA00023014"/>
    </source>
</evidence>
<gene>
    <name evidence="10" type="ORF">LCGC14_1115120</name>
</gene>
<keyword evidence="7" id="KW-0408">Iron</keyword>
<evidence type="ECO:0000313" key="10">
    <source>
        <dbReference type="EMBL" id="KKN02699.1"/>
    </source>
</evidence>
<keyword evidence="3" id="KW-0004">4Fe-4S</keyword>
<dbReference type="SUPFAM" id="SSF51905">
    <property type="entry name" value="FAD/NAD(P)-binding domain"/>
    <property type="match status" value="1"/>
</dbReference>
<reference evidence="10" key="1">
    <citation type="journal article" date="2015" name="Nature">
        <title>Complex archaea that bridge the gap between prokaryotes and eukaryotes.</title>
        <authorList>
            <person name="Spang A."/>
            <person name="Saw J.H."/>
            <person name="Jorgensen S.L."/>
            <person name="Zaremba-Niedzwiedzka K."/>
            <person name="Martijn J."/>
            <person name="Lind A.E."/>
            <person name="van Eijk R."/>
            <person name="Schleper C."/>
            <person name="Guy L."/>
            <person name="Ettema T.J."/>
        </authorList>
    </citation>
    <scope>NUCLEOTIDE SEQUENCE</scope>
</reference>
<dbReference type="Pfam" id="PF00037">
    <property type="entry name" value="Fer4"/>
    <property type="match status" value="1"/>
</dbReference>
<feature type="domain" description="4Fe-4S ferredoxin-type" evidence="9">
    <location>
        <begin position="284"/>
        <end position="317"/>
    </location>
</feature>
<protein>
    <recommendedName>
        <fullName evidence="9">4Fe-4S ferredoxin-type domain-containing protein</fullName>
    </recommendedName>
</protein>
<dbReference type="InterPro" id="IPR036188">
    <property type="entry name" value="FAD/NAD-bd_sf"/>
</dbReference>
<dbReference type="InterPro" id="IPR017900">
    <property type="entry name" value="4Fe4S_Fe_S_CS"/>
</dbReference>